<evidence type="ECO:0000313" key="1">
    <source>
        <dbReference type="EMBL" id="OIJ97354.1"/>
    </source>
</evidence>
<gene>
    <name evidence="1" type="ORF">BIV23_31310</name>
</gene>
<protein>
    <submittedName>
        <fullName evidence="1">Uncharacterized protein</fullName>
    </submittedName>
</protein>
<organism evidence="1 2">
    <name type="scientific">Streptomyces monashensis</name>
    <dbReference type="NCBI Taxonomy" id="1678012"/>
    <lineage>
        <taxon>Bacteria</taxon>
        <taxon>Bacillati</taxon>
        <taxon>Actinomycetota</taxon>
        <taxon>Actinomycetes</taxon>
        <taxon>Kitasatosporales</taxon>
        <taxon>Streptomycetaceae</taxon>
        <taxon>Streptomyces</taxon>
    </lineage>
</organism>
<dbReference type="EMBL" id="MLYO01000058">
    <property type="protein sequence ID" value="OIJ97354.1"/>
    <property type="molecule type" value="Genomic_DNA"/>
</dbReference>
<dbReference type="Proteomes" id="UP000179642">
    <property type="component" value="Unassembled WGS sequence"/>
</dbReference>
<evidence type="ECO:0000313" key="2">
    <source>
        <dbReference type="Proteomes" id="UP000179642"/>
    </source>
</evidence>
<proteinExistence type="predicted"/>
<keyword evidence="2" id="KW-1185">Reference proteome</keyword>
<name>A0A1S2PWT4_9ACTN</name>
<reference evidence="1 2" key="1">
    <citation type="submission" date="2016-10" db="EMBL/GenBank/DDBJ databases">
        <title>Genome sequence of Streptomyces sp. MUSC 1.</title>
        <authorList>
            <person name="Lee L.-H."/>
            <person name="Ser H.-L."/>
            <person name="Law J.W.-F."/>
        </authorList>
    </citation>
    <scope>NUCLEOTIDE SEQUENCE [LARGE SCALE GENOMIC DNA]</scope>
    <source>
        <strain evidence="1 2">MUSC 1</strain>
    </source>
</reference>
<accession>A0A1S2PWT4</accession>
<sequence>MLYQVLRIVMVDAAESVPGTDPDRCGFTIALQAARDQVVTACDVITTTPGPAGTIGHRVLSGLLSLRRPRVSTRKVKSPVPLQRTLRRRQARDRRPVTGLDITVQVRRRTAAPADRLTR</sequence>
<comment type="caution">
    <text evidence="1">The sequence shown here is derived from an EMBL/GenBank/DDBJ whole genome shotgun (WGS) entry which is preliminary data.</text>
</comment>
<dbReference type="AlphaFoldDB" id="A0A1S2PWT4"/>